<gene>
    <name evidence="1" type="ORF">GU927_011260</name>
</gene>
<dbReference type="InterPro" id="IPR032710">
    <property type="entry name" value="NTF2-like_dom_sf"/>
</dbReference>
<dbReference type="Gene3D" id="3.10.450.50">
    <property type="match status" value="1"/>
</dbReference>
<dbReference type="SUPFAM" id="SSF54427">
    <property type="entry name" value="NTF2-like"/>
    <property type="match status" value="1"/>
</dbReference>
<accession>A0ABS6J3S9</accession>
<dbReference type="Proteomes" id="UP000731907">
    <property type="component" value="Unassembled WGS sequence"/>
</dbReference>
<dbReference type="EMBL" id="JAAATX020000007">
    <property type="protein sequence ID" value="MBU9698423.1"/>
    <property type="molecule type" value="Genomic_DNA"/>
</dbReference>
<sequence>MGHSGTQSDIELRLVAHNMVEAIIRGDLELARSVFHTDATITGQQDGILVRCGVPEYLDFCRRMSIPRRKVNRRYEIVQLDQNGPVAFIKTVERYPAGELISYMTLSRLNGRWQINNRTIYASGSTEFEDAAGQGDSVPATRH</sequence>
<evidence type="ECO:0000313" key="2">
    <source>
        <dbReference type="Proteomes" id="UP000731907"/>
    </source>
</evidence>
<dbReference type="RefSeq" id="WP_161762545.1">
    <property type="nucleotide sequence ID" value="NZ_JAAATX020000007.1"/>
</dbReference>
<proteinExistence type="predicted"/>
<name>A0ABS6J3S9_9RHOB</name>
<evidence type="ECO:0000313" key="1">
    <source>
        <dbReference type="EMBL" id="MBU9698423.1"/>
    </source>
</evidence>
<dbReference type="InterPro" id="IPR039437">
    <property type="entry name" value="FrzH/put_lumazine-bd"/>
</dbReference>
<dbReference type="Pfam" id="PF12893">
    <property type="entry name" value="Lumazine_bd_2"/>
    <property type="match status" value="1"/>
</dbReference>
<reference evidence="1 2" key="1">
    <citation type="submission" date="2021-06" db="EMBL/GenBank/DDBJ databases">
        <title>Rhodobacteraceae bacterium strain HSP-20.</title>
        <authorList>
            <person name="Chen W.-M."/>
        </authorList>
    </citation>
    <scope>NUCLEOTIDE SEQUENCE [LARGE SCALE GENOMIC DNA]</scope>
    <source>
        <strain evidence="1 2">HSP-20</strain>
    </source>
</reference>
<keyword evidence="2" id="KW-1185">Reference proteome</keyword>
<organism evidence="1 2">
    <name type="scientific">Paragemmobacter amnigenus</name>
    <dbReference type="NCBI Taxonomy" id="2852097"/>
    <lineage>
        <taxon>Bacteria</taxon>
        <taxon>Pseudomonadati</taxon>
        <taxon>Pseudomonadota</taxon>
        <taxon>Alphaproteobacteria</taxon>
        <taxon>Rhodobacterales</taxon>
        <taxon>Paracoccaceae</taxon>
        <taxon>Paragemmobacter</taxon>
    </lineage>
</organism>
<comment type="caution">
    <text evidence="1">The sequence shown here is derived from an EMBL/GenBank/DDBJ whole genome shotgun (WGS) entry which is preliminary data.</text>
</comment>
<protein>
    <submittedName>
        <fullName evidence="1">Nuclear transport factor 2 family protein</fullName>
    </submittedName>
</protein>